<reference evidence="1" key="1">
    <citation type="submission" date="2022-03" db="EMBL/GenBank/DDBJ databases">
        <title>Genome Encyclopedia of Bacteria and Archaea VI: Functional Genomics of Type Strains.</title>
        <authorList>
            <person name="Whitman W."/>
        </authorList>
    </citation>
    <scope>NUCLEOTIDE SEQUENCE</scope>
    <source>
        <strain evidence="1">HSC-15S17</strain>
    </source>
</reference>
<sequence>MPTIGEKYFAPQPTPVALQVKNAKGELELDMTGWEMAPQTINTEKTYQTGASFSAPADEHYDGRGQNQESTGALDLRGRVIDCEHWYDAPHVADHGVRRLLGVALPARRIRHKRRSPCHISLSRLVIYIVPAATARSPSVRFKLNTRFT</sequence>
<proteinExistence type="predicted"/>
<protein>
    <submittedName>
        <fullName evidence="1">Uncharacterized protein</fullName>
    </submittedName>
</protein>
<dbReference type="EMBL" id="JALJZU010000001">
    <property type="protein sequence ID" value="MCP2006669.1"/>
    <property type="molecule type" value="Genomic_DNA"/>
</dbReference>
<evidence type="ECO:0000313" key="2">
    <source>
        <dbReference type="Proteomes" id="UP001162889"/>
    </source>
</evidence>
<accession>A0ABT1GFK2</accession>
<dbReference type="Proteomes" id="UP001162889">
    <property type="component" value="Unassembled WGS sequence"/>
</dbReference>
<organism evidence="1 2">
    <name type="scientific">Duganella violaceipulchra</name>
    <dbReference type="NCBI Taxonomy" id="2849652"/>
    <lineage>
        <taxon>Bacteria</taxon>
        <taxon>Pseudomonadati</taxon>
        <taxon>Pseudomonadota</taxon>
        <taxon>Betaproteobacteria</taxon>
        <taxon>Burkholderiales</taxon>
        <taxon>Oxalobacteraceae</taxon>
        <taxon>Telluria group</taxon>
        <taxon>Duganella</taxon>
    </lineage>
</organism>
<name>A0ABT1GFK2_9BURK</name>
<dbReference type="Gene3D" id="2.60.40.1760">
    <property type="entry name" value="glycosyl hydrolase (family 31)"/>
    <property type="match status" value="1"/>
</dbReference>
<dbReference type="RefSeq" id="WP_229224502.1">
    <property type="nucleotide sequence ID" value="NZ_JAHTGR010000001.1"/>
</dbReference>
<comment type="caution">
    <text evidence="1">The sequence shown here is derived from an EMBL/GenBank/DDBJ whole genome shotgun (WGS) entry which is preliminary data.</text>
</comment>
<evidence type="ECO:0000313" key="1">
    <source>
        <dbReference type="EMBL" id="MCP2006669.1"/>
    </source>
</evidence>
<gene>
    <name evidence="1" type="ORF">L1274_000357</name>
</gene>
<keyword evidence="2" id="KW-1185">Reference proteome</keyword>